<evidence type="ECO:0000259" key="1">
    <source>
        <dbReference type="Pfam" id="PF16804"/>
    </source>
</evidence>
<dbReference type="Proteomes" id="UP000627292">
    <property type="component" value="Unassembled WGS sequence"/>
</dbReference>
<reference evidence="2" key="2">
    <citation type="submission" date="2020-09" db="EMBL/GenBank/DDBJ databases">
        <authorList>
            <person name="Sun Q."/>
            <person name="Zhou Y."/>
        </authorList>
    </citation>
    <scope>NUCLEOTIDE SEQUENCE</scope>
    <source>
        <strain evidence="2">CGMCC 1.15290</strain>
    </source>
</reference>
<evidence type="ECO:0000313" key="3">
    <source>
        <dbReference type="Proteomes" id="UP000627292"/>
    </source>
</evidence>
<evidence type="ECO:0000313" key="2">
    <source>
        <dbReference type="EMBL" id="GGH67316.1"/>
    </source>
</evidence>
<dbReference type="AlphaFoldDB" id="A0A917IY92"/>
<dbReference type="CDD" id="cd11743">
    <property type="entry name" value="Cthe_2751_like"/>
    <property type="match status" value="1"/>
</dbReference>
<gene>
    <name evidence="2" type="ORF">GCM10011379_22460</name>
</gene>
<proteinExistence type="predicted"/>
<dbReference type="Pfam" id="PF16804">
    <property type="entry name" value="DUF5071"/>
    <property type="match status" value="1"/>
</dbReference>
<dbReference type="RefSeq" id="WP_188952117.1">
    <property type="nucleotide sequence ID" value="NZ_BMIB01000002.1"/>
</dbReference>
<dbReference type="EMBL" id="BMIB01000002">
    <property type="protein sequence ID" value="GGH67316.1"/>
    <property type="molecule type" value="Genomic_DNA"/>
</dbReference>
<organism evidence="2 3">
    <name type="scientific">Filimonas zeae</name>
    <dbReference type="NCBI Taxonomy" id="1737353"/>
    <lineage>
        <taxon>Bacteria</taxon>
        <taxon>Pseudomonadati</taxon>
        <taxon>Bacteroidota</taxon>
        <taxon>Chitinophagia</taxon>
        <taxon>Chitinophagales</taxon>
        <taxon>Chitinophagaceae</taxon>
        <taxon>Filimonas</taxon>
    </lineage>
</organism>
<name>A0A917IY92_9BACT</name>
<sequence length="130" mass="15113">MNIRELVPGHKDDQEVIEGLKKLSFEEMKPIVSDLLEWLQDINWPIARPVAEVLRPFADQLVPDIIKILRTNDGIWKLWVLVALGRNTQNHALLKEIERIAKYPTKDELEEGVHQEAMDILNNAFNPERQ</sequence>
<dbReference type="InterPro" id="IPR038692">
    <property type="entry name" value="Cthe_2751_sf"/>
</dbReference>
<comment type="caution">
    <text evidence="2">The sequence shown here is derived from an EMBL/GenBank/DDBJ whole genome shotgun (WGS) entry which is preliminary data.</text>
</comment>
<dbReference type="InterPro" id="IPR031837">
    <property type="entry name" value="DUF5071"/>
</dbReference>
<protein>
    <recommendedName>
        <fullName evidence="1">DUF5071 domain-containing protein</fullName>
    </recommendedName>
</protein>
<dbReference type="Gene3D" id="1.25.40.750">
    <property type="entry name" value="Domain of unknown function DUF5071"/>
    <property type="match status" value="1"/>
</dbReference>
<keyword evidence="3" id="KW-1185">Reference proteome</keyword>
<accession>A0A917IY92</accession>
<reference evidence="2" key="1">
    <citation type="journal article" date="2014" name="Int. J. Syst. Evol. Microbiol.">
        <title>Complete genome sequence of Corynebacterium casei LMG S-19264T (=DSM 44701T), isolated from a smear-ripened cheese.</title>
        <authorList>
            <consortium name="US DOE Joint Genome Institute (JGI-PGF)"/>
            <person name="Walter F."/>
            <person name="Albersmeier A."/>
            <person name="Kalinowski J."/>
            <person name="Ruckert C."/>
        </authorList>
    </citation>
    <scope>NUCLEOTIDE SEQUENCE</scope>
    <source>
        <strain evidence="2">CGMCC 1.15290</strain>
    </source>
</reference>
<feature type="domain" description="DUF5071" evidence="1">
    <location>
        <begin position="6"/>
        <end position="121"/>
    </location>
</feature>